<gene>
    <name evidence="1" type="ORF">DB32_003211</name>
</gene>
<sequence>MIGQDAIERACASVRARWDHPPLDARDVAERVAARLGDAGLEMLVLPHRCACRIFLRASESAKWVSRYVHALGDVDGVLDHLLARIAPIGGAT</sequence>
<keyword evidence="2" id="KW-1185">Reference proteome</keyword>
<dbReference type="KEGG" id="samy:DB32_003211"/>
<proteinExistence type="predicted"/>
<dbReference type="Proteomes" id="UP000034883">
    <property type="component" value="Chromosome"/>
</dbReference>
<protein>
    <submittedName>
        <fullName evidence="1">Uncharacterized protein</fullName>
    </submittedName>
</protein>
<reference evidence="1 2" key="1">
    <citation type="submission" date="2015-03" db="EMBL/GenBank/DDBJ databases">
        <title>Genome assembly of Sandaracinus amylolyticus DSM 53668.</title>
        <authorList>
            <person name="Sharma G."/>
            <person name="Subramanian S."/>
        </authorList>
    </citation>
    <scope>NUCLEOTIDE SEQUENCE [LARGE SCALE GENOMIC DNA]</scope>
    <source>
        <strain evidence="1 2">DSM 53668</strain>
    </source>
</reference>
<dbReference type="EMBL" id="CP011125">
    <property type="protein sequence ID" value="AKF06062.1"/>
    <property type="molecule type" value="Genomic_DNA"/>
</dbReference>
<dbReference type="AlphaFoldDB" id="A0A0F6W2W3"/>
<dbReference type="STRING" id="927083.DB32_003211"/>
<evidence type="ECO:0000313" key="1">
    <source>
        <dbReference type="EMBL" id="AKF06062.1"/>
    </source>
</evidence>
<evidence type="ECO:0000313" key="2">
    <source>
        <dbReference type="Proteomes" id="UP000034883"/>
    </source>
</evidence>
<accession>A0A0F6W2W3</accession>
<dbReference type="RefSeq" id="WP_053233272.1">
    <property type="nucleotide sequence ID" value="NZ_CP011125.1"/>
</dbReference>
<organism evidence="1 2">
    <name type="scientific">Sandaracinus amylolyticus</name>
    <dbReference type="NCBI Taxonomy" id="927083"/>
    <lineage>
        <taxon>Bacteria</taxon>
        <taxon>Pseudomonadati</taxon>
        <taxon>Myxococcota</taxon>
        <taxon>Polyangia</taxon>
        <taxon>Polyangiales</taxon>
        <taxon>Sandaracinaceae</taxon>
        <taxon>Sandaracinus</taxon>
    </lineage>
</organism>
<name>A0A0F6W2W3_9BACT</name>